<reference evidence="3" key="1">
    <citation type="submission" date="2020-02" db="EMBL/GenBank/DDBJ databases">
        <authorList>
            <person name="Meier V. D."/>
        </authorList>
    </citation>
    <scope>NUCLEOTIDE SEQUENCE</scope>
    <source>
        <strain evidence="3">AVDCRST_MAG89</strain>
    </source>
</reference>
<evidence type="ECO:0000256" key="1">
    <source>
        <dbReference type="ARBA" id="ARBA00006817"/>
    </source>
</evidence>
<dbReference type="CDD" id="cd07814">
    <property type="entry name" value="SRPBCC_CalC_Aha1-like"/>
    <property type="match status" value="1"/>
</dbReference>
<gene>
    <name evidence="3" type="ORF">AVDCRST_MAG89-5428</name>
</gene>
<name>A0A6J4N9P2_9BACT</name>
<dbReference type="EMBL" id="CADCTV010001137">
    <property type="protein sequence ID" value="CAA9381447.1"/>
    <property type="molecule type" value="Genomic_DNA"/>
</dbReference>
<protein>
    <submittedName>
        <fullName evidence="3">Ligand-binding SRPBCC domain protein family</fullName>
    </submittedName>
</protein>
<accession>A0A6J4N9P2</accession>
<evidence type="ECO:0000259" key="2">
    <source>
        <dbReference type="Pfam" id="PF08327"/>
    </source>
</evidence>
<dbReference type="Gene3D" id="3.30.530.20">
    <property type="match status" value="1"/>
</dbReference>
<dbReference type="InterPro" id="IPR013538">
    <property type="entry name" value="ASHA1/2-like_C"/>
</dbReference>
<feature type="domain" description="Activator of Hsp90 ATPase homologue 1/2-like C-terminal" evidence="2">
    <location>
        <begin position="29"/>
        <end position="162"/>
    </location>
</feature>
<comment type="similarity">
    <text evidence="1">Belongs to the AHA1 family.</text>
</comment>
<dbReference type="SUPFAM" id="SSF55961">
    <property type="entry name" value="Bet v1-like"/>
    <property type="match status" value="1"/>
</dbReference>
<organism evidence="3">
    <name type="scientific">uncultured Gemmatimonadota bacterium</name>
    <dbReference type="NCBI Taxonomy" id="203437"/>
    <lineage>
        <taxon>Bacteria</taxon>
        <taxon>Pseudomonadati</taxon>
        <taxon>Gemmatimonadota</taxon>
        <taxon>environmental samples</taxon>
    </lineage>
</organism>
<dbReference type="AlphaFoldDB" id="A0A6J4N9P2"/>
<evidence type="ECO:0000313" key="3">
    <source>
        <dbReference type="EMBL" id="CAA9381447.1"/>
    </source>
</evidence>
<dbReference type="Pfam" id="PF08327">
    <property type="entry name" value="AHSA1"/>
    <property type="match status" value="1"/>
</dbReference>
<dbReference type="InterPro" id="IPR023393">
    <property type="entry name" value="START-like_dom_sf"/>
</dbReference>
<sequence>MAAAASSTIPAETKVAWDGGDLVITRGFRAPRELVYGAWTTPEHFARWFGPEGSILSPCTLDVRPGGALHYCHRFQDYDPVWVKGVYTDVAPPERIAFRCWFSDAEGSAVPRPGYPAEMHIGVTFHEAGAGTLVTLRQAGLPADHGEVQGWTEGLDRLAALLAND</sequence>
<proteinExistence type="inferred from homology"/>